<dbReference type="PANTHER" id="PTHR43615:SF1">
    <property type="entry name" value="PPDK_N DOMAIN-CONTAINING PROTEIN"/>
    <property type="match status" value="1"/>
</dbReference>
<dbReference type="PANTHER" id="PTHR43615">
    <property type="entry name" value="PHOSPHOENOLPYRUVATE SYNTHASE-RELATED"/>
    <property type="match status" value="1"/>
</dbReference>
<dbReference type="Pfam" id="PF00391">
    <property type="entry name" value="PEP-utilizers"/>
    <property type="match status" value="1"/>
</dbReference>
<dbReference type="EMBL" id="SOKJ01000277">
    <property type="protein sequence ID" value="TET09626.1"/>
    <property type="molecule type" value="Genomic_DNA"/>
</dbReference>
<protein>
    <recommendedName>
        <fullName evidence="1">PEP-utilising enzyme mobile domain-containing protein</fullName>
    </recommendedName>
</protein>
<dbReference type="SUPFAM" id="SSF52009">
    <property type="entry name" value="Phosphohistidine domain"/>
    <property type="match status" value="1"/>
</dbReference>
<proteinExistence type="predicted"/>
<dbReference type="GO" id="GO:0016772">
    <property type="term" value="F:transferase activity, transferring phosphorus-containing groups"/>
    <property type="evidence" value="ECO:0007669"/>
    <property type="project" value="InterPro"/>
</dbReference>
<dbReference type="InterPro" id="IPR051549">
    <property type="entry name" value="PEP_Utilizing_Enz"/>
</dbReference>
<dbReference type="InterPro" id="IPR018274">
    <property type="entry name" value="PEP_util_AS"/>
</dbReference>
<evidence type="ECO:0000259" key="1">
    <source>
        <dbReference type="Pfam" id="PF00391"/>
    </source>
</evidence>
<dbReference type="Proteomes" id="UP000316360">
    <property type="component" value="Unassembled WGS sequence"/>
</dbReference>
<organism evidence="2 3">
    <name type="scientific">Aerophobetes bacterium</name>
    <dbReference type="NCBI Taxonomy" id="2030807"/>
    <lineage>
        <taxon>Bacteria</taxon>
        <taxon>Candidatus Aerophobota</taxon>
    </lineage>
</organism>
<dbReference type="InterPro" id="IPR036637">
    <property type="entry name" value="Phosphohistidine_dom_sf"/>
</dbReference>
<accession>A0A523RV89</accession>
<name>A0A523RV89_UNCAE</name>
<gene>
    <name evidence="2" type="ORF">E3J84_04885</name>
</gene>
<sequence>MEKAIKRWRATDLPAYLERVASFQQFNISRARNSELLTHIEELCRDAGAWWYLISLDGGGAGFMENILRIFLRKVIKDSDPAVFLRGYESRAFQKQQAFYKLACEATKSEEIRRIFEFEESSKTLSSLEKIPIGQQFLAKLQSYLERFGHQVFSLDLFFPVLKEQPSRLVPILKSYIAGKAENPSENLCVQVAQREHAVAEVLQKLKRAPLRRRIFQWLLNRTQELARRREDSVFFFQLGWPLMRRALLELAHRLRTNGLLFQDEDVFFLTKDELWKVARELEEKGSAESQLGELAKERKIHWEWQRQLSSPDRIPPAKHPSWKRKGSKYWGEGGLLHSSSGDKLVGIGVSPGQVSGCARVLLSPDDFSKLQKGDVLVTVATTPVWTSLFNLASAVVTEVGGVTSHASIVAREYGIPTVLATGVATRVIKDGQIIGVDGSKGIVYL</sequence>
<dbReference type="PROSITE" id="PS00370">
    <property type="entry name" value="PEP_ENZYMES_PHOS_SITE"/>
    <property type="match status" value="1"/>
</dbReference>
<reference evidence="2 3" key="1">
    <citation type="submission" date="2019-03" db="EMBL/GenBank/DDBJ databases">
        <title>Metabolic potential of uncultured bacteria and archaea associated with petroleum seepage in deep-sea sediments.</title>
        <authorList>
            <person name="Dong X."/>
            <person name="Hubert C."/>
        </authorList>
    </citation>
    <scope>NUCLEOTIDE SEQUENCE [LARGE SCALE GENOMIC DNA]</scope>
    <source>
        <strain evidence="2">E44_bin7</strain>
    </source>
</reference>
<dbReference type="InterPro" id="IPR008279">
    <property type="entry name" value="PEP-util_enz_mobile_dom"/>
</dbReference>
<comment type="caution">
    <text evidence="2">The sequence shown here is derived from an EMBL/GenBank/DDBJ whole genome shotgun (WGS) entry which is preliminary data.</text>
</comment>
<dbReference type="AlphaFoldDB" id="A0A523RV89"/>
<feature type="domain" description="PEP-utilising enzyme mobile" evidence="1">
    <location>
        <begin position="372"/>
        <end position="442"/>
    </location>
</feature>
<evidence type="ECO:0000313" key="3">
    <source>
        <dbReference type="Proteomes" id="UP000316360"/>
    </source>
</evidence>
<evidence type="ECO:0000313" key="2">
    <source>
        <dbReference type="EMBL" id="TET09626.1"/>
    </source>
</evidence>
<dbReference type="Gene3D" id="3.50.30.10">
    <property type="entry name" value="Phosphohistidine domain"/>
    <property type="match status" value="1"/>
</dbReference>